<feature type="transmembrane region" description="Helical" evidence="6">
    <location>
        <begin position="167"/>
        <end position="190"/>
    </location>
</feature>
<sequence>MNANPTQEKSMQSSSSSENQKRILLWDLPLRLFHWALLLCVAGALLSINLADDWADGLDWHLRFGLAALSLLLFRLIWGFVGGSHARFGSFLPGPGRLFAFLRDARQRALPSVGHNPLGALSVIAMLASLSFQAISGLFISDGFMLEGPLYKHVSESTADWLIRAHLFNAWIIPVLIALHIAAIVFYRLFKKDDLLSPMITGRKTLPRQFETQLSRGGHWVLGLLVFLLCAVAVWLISRA</sequence>
<feature type="transmembrane region" description="Helical" evidence="6">
    <location>
        <begin position="120"/>
        <end position="146"/>
    </location>
</feature>
<dbReference type="GO" id="GO:0022904">
    <property type="term" value="P:respiratory electron transport chain"/>
    <property type="evidence" value="ECO:0007669"/>
    <property type="project" value="InterPro"/>
</dbReference>
<comment type="subcellular location">
    <subcellularLocation>
        <location evidence="1">Cell membrane</location>
        <topology evidence="1">Multi-pass membrane protein</topology>
    </subcellularLocation>
</comment>
<evidence type="ECO:0000256" key="6">
    <source>
        <dbReference type="SAM" id="Phobius"/>
    </source>
</evidence>
<feature type="domain" description="Cytochrome b561 bacterial/Ni-hydrogenase" evidence="7">
    <location>
        <begin position="26"/>
        <end position="202"/>
    </location>
</feature>
<dbReference type="InterPro" id="IPR051542">
    <property type="entry name" value="Hydrogenase_cytochrome"/>
</dbReference>
<keyword evidence="2" id="KW-1003">Cell membrane</keyword>
<evidence type="ECO:0000313" key="11">
    <source>
        <dbReference type="Proteomes" id="UP000623509"/>
    </source>
</evidence>
<dbReference type="AlphaFoldDB" id="A0A272EQC6"/>
<evidence type="ECO:0000256" key="3">
    <source>
        <dbReference type="ARBA" id="ARBA00022692"/>
    </source>
</evidence>
<dbReference type="PANTHER" id="PTHR30485:SF2">
    <property type="entry name" value="BLL0597 PROTEIN"/>
    <property type="match status" value="1"/>
</dbReference>
<evidence type="ECO:0000256" key="1">
    <source>
        <dbReference type="ARBA" id="ARBA00004651"/>
    </source>
</evidence>
<evidence type="ECO:0000313" key="8">
    <source>
        <dbReference type="EMBL" id="KAF7598578.1"/>
    </source>
</evidence>
<dbReference type="Proteomes" id="UP000216107">
    <property type="component" value="Unassembled WGS sequence"/>
</dbReference>
<evidence type="ECO:0000256" key="2">
    <source>
        <dbReference type="ARBA" id="ARBA00022475"/>
    </source>
</evidence>
<dbReference type="SUPFAM" id="SSF81342">
    <property type="entry name" value="Transmembrane di-heme cytochromes"/>
    <property type="match status" value="1"/>
</dbReference>
<dbReference type="InterPro" id="IPR011577">
    <property type="entry name" value="Cyt_b561_bac/Ni-Hgenase"/>
</dbReference>
<dbReference type="GO" id="GO:0005886">
    <property type="term" value="C:plasma membrane"/>
    <property type="evidence" value="ECO:0007669"/>
    <property type="project" value="UniProtKB-SubCell"/>
</dbReference>
<dbReference type="Pfam" id="PF01292">
    <property type="entry name" value="Ni_hydr_CYTB"/>
    <property type="match status" value="1"/>
</dbReference>
<dbReference type="PANTHER" id="PTHR30485">
    <property type="entry name" value="NI/FE-HYDROGENASE 1 B-TYPE CYTOCHROME SUBUNIT"/>
    <property type="match status" value="1"/>
</dbReference>
<dbReference type="GO" id="GO:0009055">
    <property type="term" value="F:electron transfer activity"/>
    <property type="evidence" value="ECO:0007669"/>
    <property type="project" value="InterPro"/>
</dbReference>
<dbReference type="Gene3D" id="1.20.950.20">
    <property type="entry name" value="Transmembrane di-heme cytochromes, Chain C"/>
    <property type="match status" value="1"/>
</dbReference>
<dbReference type="Proteomes" id="UP000623509">
    <property type="component" value="Unassembled WGS sequence"/>
</dbReference>
<keyword evidence="11" id="KW-1185">Reference proteome</keyword>
<evidence type="ECO:0000259" key="7">
    <source>
        <dbReference type="Pfam" id="PF01292"/>
    </source>
</evidence>
<evidence type="ECO:0000256" key="4">
    <source>
        <dbReference type="ARBA" id="ARBA00022989"/>
    </source>
</evidence>
<proteinExistence type="predicted"/>
<comment type="caution">
    <text evidence="9">The sequence shown here is derived from an EMBL/GenBank/DDBJ whole genome shotgun (WGS) entry which is preliminary data.</text>
</comment>
<dbReference type="GO" id="GO:0020037">
    <property type="term" value="F:heme binding"/>
    <property type="evidence" value="ECO:0007669"/>
    <property type="project" value="TreeGrafter"/>
</dbReference>
<organism evidence="9 10">
    <name type="scientific">Candidatus Dactylopiibacterium carminicum</name>
    <dbReference type="NCBI Taxonomy" id="857335"/>
    <lineage>
        <taxon>Bacteria</taxon>
        <taxon>Pseudomonadati</taxon>
        <taxon>Pseudomonadota</taxon>
        <taxon>Betaproteobacteria</taxon>
        <taxon>Rhodocyclales</taxon>
        <taxon>Rhodocyclaceae</taxon>
        <taxon>Candidatus Dactylopiibacterium</taxon>
    </lineage>
</organism>
<keyword evidence="3 6" id="KW-0812">Transmembrane</keyword>
<reference evidence="9 10" key="2">
    <citation type="submission" date="2017-07" db="EMBL/GenBank/DDBJ databases">
        <title>Candidatus Dactylopiibacterium carminicum, a nitrogen-fixing symbiont of the cochineal insect Dactylopius coccus and Dactylopius opuntiae (Hemiptera: Coccoidea: Dactylopiidae).</title>
        <authorList>
            <person name="Vera A."/>
        </authorList>
    </citation>
    <scope>NUCLEOTIDE SEQUENCE [LARGE SCALE GENOMIC DNA]</scope>
    <source>
        <strain evidence="9 10">NFDCM</strain>
    </source>
</reference>
<dbReference type="InterPro" id="IPR016174">
    <property type="entry name" value="Di-haem_cyt_TM"/>
</dbReference>
<evidence type="ECO:0000256" key="5">
    <source>
        <dbReference type="ARBA" id="ARBA00023136"/>
    </source>
</evidence>
<accession>A0A272EQC6</accession>
<feature type="transmembrane region" description="Helical" evidence="6">
    <location>
        <begin position="32"/>
        <end position="50"/>
    </location>
</feature>
<dbReference type="EMBL" id="NMRN01000042">
    <property type="protein sequence ID" value="PAS92288.1"/>
    <property type="molecule type" value="Genomic_DNA"/>
</dbReference>
<evidence type="ECO:0000313" key="10">
    <source>
        <dbReference type="Proteomes" id="UP000216107"/>
    </source>
</evidence>
<feature type="transmembrane region" description="Helical" evidence="6">
    <location>
        <begin position="62"/>
        <end position="81"/>
    </location>
</feature>
<protein>
    <submittedName>
        <fullName evidence="9">Cytochrome B</fullName>
    </submittedName>
</protein>
<keyword evidence="5 6" id="KW-0472">Membrane</keyword>
<reference evidence="8 11" key="1">
    <citation type="submission" date="2016-08" db="EMBL/GenBank/DDBJ databases">
        <title>Candidatus Dactylopiibacterium carminicum genome sequence.</title>
        <authorList>
            <person name="Ramirez-Puebla S.T."/>
            <person name="Ormeno-Orrillo E."/>
            <person name="Vera-Ponce De Leon A."/>
            <person name="Luis L."/>
            <person name="Sanchez-Flores A."/>
            <person name="Monica R."/>
            <person name="Martinez-Romero E."/>
        </authorList>
    </citation>
    <scope>NUCLEOTIDE SEQUENCE [LARGE SCALE GENOMIC DNA]</scope>
    <source>
        <strain evidence="8">END1</strain>
    </source>
</reference>
<feature type="transmembrane region" description="Helical" evidence="6">
    <location>
        <begin position="217"/>
        <end position="237"/>
    </location>
</feature>
<keyword evidence="4 6" id="KW-1133">Transmembrane helix</keyword>
<gene>
    <name evidence="8" type="ORF">BGI27_12535</name>
    <name evidence="9" type="ORF">CGU29_12215</name>
</gene>
<dbReference type="EMBL" id="MDUX01000044">
    <property type="protein sequence ID" value="KAF7598578.1"/>
    <property type="molecule type" value="Genomic_DNA"/>
</dbReference>
<dbReference type="OrthoDB" id="196472at2"/>
<evidence type="ECO:0000313" key="9">
    <source>
        <dbReference type="EMBL" id="PAS92288.1"/>
    </source>
</evidence>
<name>A0A272EQC6_9RHOO</name>